<evidence type="ECO:0008006" key="4">
    <source>
        <dbReference type="Google" id="ProtNLM"/>
    </source>
</evidence>
<organism evidence="2 3">
    <name type="scientific">Oryza sativa subsp. japonica</name>
    <name type="common">Rice</name>
    <dbReference type="NCBI Taxonomy" id="39947"/>
    <lineage>
        <taxon>Eukaryota</taxon>
        <taxon>Viridiplantae</taxon>
        <taxon>Streptophyta</taxon>
        <taxon>Embryophyta</taxon>
        <taxon>Tracheophyta</taxon>
        <taxon>Spermatophyta</taxon>
        <taxon>Magnoliopsida</taxon>
        <taxon>Liliopsida</taxon>
        <taxon>Poales</taxon>
        <taxon>Poaceae</taxon>
        <taxon>BOP clade</taxon>
        <taxon>Oryzoideae</taxon>
        <taxon>Oryzeae</taxon>
        <taxon>Oryzinae</taxon>
        <taxon>Oryza</taxon>
        <taxon>Oryza sativa</taxon>
    </lineage>
</organism>
<gene>
    <name evidence="2" type="primary">OSJNBa0015G13.7</name>
</gene>
<dbReference type="InterPro" id="IPR050951">
    <property type="entry name" value="Retrovirus_Pol_polyprotein"/>
</dbReference>
<feature type="compositionally biased region" description="Basic and acidic residues" evidence="1">
    <location>
        <begin position="366"/>
        <end position="386"/>
    </location>
</feature>
<accession>Q6ATK7</accession>
<dbReference type="InterPro" id="IPR043128">
    <property type="entry name" value="Rev_trsase/Diguanyl_cyclase"/>
</dbReference>
<dbReference type="AlphaFoldDB" id="Q6ATK7"/>
<evidence type="ECO:0000256" key="1">
    <source>
        <dbReference type="SAM" id="MobiDB-lite"/>
    </source>
</evidence>
<dbReference type="PANTHER" id="PTHR37984">
    <property type="entry name" value="PROTEIN CBG26694"/>
    <property type="match status" value="1"/>
</dbReference>
<dbReference type="Gene3D" id="3.30.70.270">
    <property type="match status" value="3"/>
</dbReference>
<reference evidence="3" key="2">
    <citation type="journal article" date="2008" name="Nucleic Acids Res.">
        <title>The rice annotation project database (RAP-DB): 2008 update.</title>
        <authorList>
            <consortium name="The rice annotation project (RAP)"/>
        </authorList>
    </citation>
    <scope>GENOME REANNOTATION</scope>
    <source>
        <strain evidence="3">cv. Nipponbare</strain>
    </source>
</reference>
<evidence type="ECO:0000313" key="3">
    <source>
        <dbReference type="Proteomes" id="UP000000763"/>
    </source>
</evidence>
<proteinExistence type="predicted"/>
<dbReference type="EMBL" id="AC135920">
    <property type="protein sequence ID" value="AAT85113.1"/>
    <property type="molecule type" value="Genomic_DNA"/>
</dbReference>
<evidence type="ECO:0000313" key="2">
    <source>
        <dbReference type="EMBL" id="AAT85113.1"/>
    </source>
</evidence>
<reference evidence="3" key="1">
    <citation type="journal article" date="2005" name="Nature">
        <title>The map-based sequence of the rice genome.</title>
        <authorList>
            <consortium name="International rice genome sequencing project (IRGSP)"/>
            <person name="Matsumoto T."/>
            <person name="Wu J."/>
            <person name="Kanamori H."/>
            <person name="Katayose Y."/>
            <person name="Fujisawa M."/>
            <person name="Namiki N."/>
            <person name="Mizuno H."/>
            <person name="Yamamoto K."/>
            <person name="Antonio B.A."/>
            <person name="Baba T."/>
            <person name="Sakata K."/>
            <person name="Nagamura Y."/>
            <person name="Aoki H."/>
            <person name="Arikawa K."/>
            <person name="Arita K."/>
            <person name="Bito T."/>
            <person name="Chiden Y."/>
            <person name="Fujitsuka N."/>
            <person name="Fukunaka R."/>
            <person name="Hamada M."/>
            <person name="Harada C."/>
            <person name="Hayashi A."/>
            <person name="Hijishita S."/>
            <person name="Honda M."/>
            <person name="Hosokawa S."/>
            <person name="Ichikawa Y."/>
            <person name="Idonuma A."/>
            <person name="Iijima M."/>
            <person name="Ikeda M."/>
            <person name="Ikeno M."/>
            <person name="Ito K."/>
            <person name="Ito S."/>
            <person name="Ito T."/>
            <person name="Ito Y."/>
            <person name="Ito Y."/>
            <person name="Iwabuchi A."/>
            <person name="Kamiya K."/>
            <person name="Karasawa W."/>
            <person name="Kurita K."/>
            <person name="Katagiri S."/>
            <person name="Kikuta A."/>
            <person name="Kobayashi H."/>
            <person name="Kobayashi N."/>
            <person name="Machita K."/>
            <person name="Maehara T."/>
            <person name="Masukawa M."/>
            <person name="Mizubayashi T."/>
            <person name="Mukai Y."/>
            <person name="Nagasaki H."/>
            <person name="Nagata Y."/>
            <person name="Naito S."/>
            <person name="Nakashima M."/>
            <person name="Nakama Y."/>
            <person name="Nakamichi Y."/>
            <person name="Nakamura M."/>
            <person name="Meguro A."/>
            <person name="Negishi M."/>
            <person name="Ohta I."/>
            <person name="Ohta T."/>
            <person name="Okamoto M."/>
            <person name="Ono N."/>
            <person name="Saji S."/>
            <person name="Sakaguchi M."/>
            <person name="Sakai K."/>
            <person name="Shibata M."/>
            <person name="Shimokawa T."/>
            <person name="Song J."/>
            <person name="Takazaki Y."/>
            <person name="Terasawa K."/>
            <person name="Tsugane M."/>
            <person name="Tsuji K."/>
            <person name="Ueda S."/>
            <person name="Waki K."/>
            <person name="Yamagata H."/>
            <person name="Yamamoto M."/>
            <person name="Yamamoto S."/>
            <person name="Yamane H."/>
            <person name="Yoshiki S."/>
            <person name="Yoshihara R."/>
            <person name="Yukawa K."/>
            <person name="Zhong H."/>
            <person name="Yano M."/>
            <person name="Yuan Q."/>
            <person name="Ouyang S."/>
            <person name="Liu J."/>
            <person name="Jones K.M."/>
            <person name="Gansberger K."/>
            <person name="Moffat K."/>
            <person name="Hill J."/>
            <person name="Bera J."/>
            <person name="Fadrosh D."/>
            <person name="Jin S."/>
            <person name="Johri S."/>
            <person name="Kim M."/>
            <person name="Overton L."/>
            <person name="Reardon M."/>
            <person name="Tsitrin T."/>
            <person name="Vuong H."/>
            <person name="Weaver B."/>
            <person name="Ciecko A."/>
            <person name="Tallon L."/>
            <person name="Jackson J."/>
            <person name="Pai G."/>
            <person name="Aken S.V."/>
            <person name="Utterback T."/>
            <person name="Reidmuller S."/>
            <person name="Feldblyum T."/>
            <person name="Hsiao J."/>
            <person name="Zismann V."/>
            <person name="Iobst S."/>
            <person name="de Vazeille A.R."/>
            <person name="Buell C.R."/>
            <person name="Ying K."/>
            <person name="Li Y."/>
            <person name="Lu T."/>
            <person name="Huang Y."/>
            <person name="Zhao Q."/>
            <person name="Feng Q."/>
            <person name="Zhang L."/>
            <person name="Zhu J."/>
            <person name="Weng Q."/>
            <person name="Mu J."/>
            <person name="Lu Y."/>
            <person name="Fan D."/>
            <person name="Liu Y."/>
            <person name="Guan J."/>
            <person name="Zhang Y."/>
            <person name="Yu S."/>
            <person name="Liu X."/>
            <person name="Zhang Y."/>
            <person name="Hong G."/>
            <person name="Han B."/>
            <person name="Choisne N."/>
            <person name="Demange N."/>
            <person name="Orjeda G."/>
            <person name="Samain S."/>
            <person name="Cattolico L."/>
            <person name="Pelletier E."/>
            <person name="Couloux A."/>
            <person name="Segurens B."/>
            <person name="Wincker P."/>
            <person name="D'Hont A."/>
            <person name="Scarpelli C."/>
            <person name="Weissenbach J."/>
            <person name="Salanoubat M."/>
            <person name="Quetier F."/>
            <person name="Yu Y."/>
            <person name="Kim H.R."/>
            <person name="Rambo T."/>
            <person name="Currie J."/>
            <person name="Collura K."/>
            <person name="Luo M."/>
            <person name="Yang T."/>
            <person name="Ammiraju J.S.S."/>
            <person name="Engler F."/>
            <person name="Soderlund C."/>
            <person name="Wing R.A."/>
            <person name="Palmer L.E."/>
            <person name="de la Bastide M."/>
            <person name="Spiegel L."/>
            <person name="Nascimento L."/>
            <person name="Zutavern T."/>
            <person name="O'Shaughnessy A."/>
            <person name="Dike S."/>
            <person name="Dedhia N."/>
            <person name="Preston R."/>
            <person name="Balija V."/>
            <person name="McCombie W.R."/>
            <person name="Chow T."/>
            <person name="Chen H."/>
            <person name="Chung M."/>
            <person name="Chen C."/>
            <person name="Shaw J."/>
            <person name="Wu H."/>
            <person name="Hsiao K."/>
            <person name="Chao Y."/>
            <person name="Chu M."/>
            <person name="Cheng C."/>
            <person name="Hour A."/>
            <person name="Lee P."/>
            <person name="Lin S."/>
            <person name="Lin Y."/>
            <person name="Liou J."/>
            <person name="Liu S."/>
            <person name="Hsing Y."/>
            <person name="Raghuvanshi S."/>
            <person name="Mohanty A."/>
            <person name="Bharti A.K."/>
            <person name="Gaur A."/>
            <person name="Gupta V."/>
            <person name="Kumar D."/>
            <person name="Ravi V."/>
            <person name="Vij S."/>
            <person name="Kapur A."/>
            <person name="Khurana P."/>
            <person name="Khurana P."/>
            <person name="Khurana J.P."/>
            <person name="Tyagi A.K."/>
            <person name="Gaikwad K."/>
            <person name="Singh A."/>
            <person name="Dalal V."/>
            <person name="Srivastava S."/>
            <person name="Dixit A."/>
            <person name="Pal A.K."/>
            <person name="Ghazi I.A."/>
            <person name="Yadav M."/>
            <person name="Pandit A."/>
            <person name="Bhargava A."/>
            <person name="Sureshbabu K."/>
            <person name="Batra K."/>
            <person name="Sharma T.R."/>
            <person name="Mohapatra T."/>
            <person name="Singh N.K."/>
            <person name="Messing J."/>
            <person name="Nelson A.B."/>
            <person name="Fuks G."/>
            <person name="Kavchok S."/>
            <person name="Keizer G."/>
            <person name="Linton E."/>
            <person name="Llaca V."/>
            <person name="Song R."/>
            <person name="Tanyolac B."/>
            <person name="Young S."/>
            <person name="Ho-Il K."/>
            <person name="Hahn J.H."/>
            <person name="Sangsakoo G."/>
            <person name="Vanavichit A."/>
            <person name="de Mattos Luiz.A.T."/>
            <person name="Zimmer P.D."/>
            <person name="Malone G."/>
            <person name="Dellagostin O."/>
            <person name="de Oliveira A.C."/>
            <person name="Bevan M."/>
            <person name="Bancroft I."/>
            <person name="Minx P."/>
            <person name="Cordum H."/>
            <person name="Wilson R."/>
            <person name="Cheng Z."/>
            <person name="Jin W."/>
            <person name="Jiang J."/>
            <person name="Leong S.A."/>
            <person name="Iwama H."/>
            <person name="Gojobori T."/>
            <person name="Itoh T."/>
            <person name="Niimura Y."/>
            <person name="Fujii Y."/>
            <person name="Habara T."/>
            <person name="Sakai H."/>
            <person name="Sato Y."/>
            <person name="Wilson G."/>
            <person name="Kumar K."/>
            <person name="McCouch S."/>
            <person name="Juretic N."/>
            <person name="Hoen D."/>
            <person name="Wright S."/>
            <person name="Bruskiewich R."/>
            <person name="Bureau T."/>
            <person name="Miyao A."/>
            <person name="Hirochika H."/>
            <person name="Nishikawa T."/>
            <person name="Kadowaki K."/>
            <person name="Sugiura M."/>
            <person name="Burr B."/>
            <person name="Sasaki T."/>
        </authorList>
    </citation>
    <scope>NUCLEOTIDE SEQUENCE [LARGE SCALE GENOMIC DNA]</scope>
    <source>
        <strain evidence="3">cv. Nipponbare</strain>
    </source>
</reference>
<name>Q6ATK7_ORYSJ</name>
<protein>
    <recommendedName>
        <fullName evidence="4">Retrotransposon protein, putative, Ty3-gypsy subclass</fullName>
    </recommendedName>
</protein>
<dbReference type="InterPro" id="IPR043502">
    <property type="entry name" value="DNA/RNA_pol_sf"/>
</dbReference>
<dbReference type="PANTHER" id="PTHR37984:SF5">
    <property type="entry name" value="PROTEIN NYNRIN-LIKE"/>
    <property type="match status" value="1"/>
</dbReference>
<dbReference type="Proteomes" id="UP000000763">
    <property type="component" value="Chromosome 5"/>
</dbReference>
<feature type="region of interest" description="Disordered" evidence="1">
    <location>
        <begin position="340"/>
        <end position="386"/>
    </location>
</feature>
<dbReference type="SUPFAM" id="SSF56672">
    <property type="entry name" value="DNA/RNA polymerases"/>
    <property type="match status" value="1"/>
</dbReference>
<sequence>MCVDYRALNEVTIKNKYSLPRIYDLFDQLKGATVFLQDRPTIRVSPATNSRGRYPQDSLHHPIREHQLYAEFSKCEFWLSKVKFLDHVIFPQGVAVDPATVEAVTKWRQPITQIHSILGLAGFYRRFIENFLKIAWPMTQLLKKEEKFMWTLQCLLRRVPSGFGLRPNAGKACGGLRLATTATARWQLPHPQPRIGRHIACSENMAALSHREPIFLRRKHTRHARKHTSGQSDASTWIGGPTSQVKPHGMGHNCHKHHQGPPVSVPAKGEARRWGPWFGRTRGSAEPPLAPLILAFHVYAVDDIPMTVVSVIPEETVMHTCQEKRRDALWMLKHLHIPRGHGKVESSHHPPRLSDNLGGEASATRSDPRGKKDRPRHEGIAEEHEKRESVWLHGRRTWHRLEWQTIMCPKDPKIKKLILLEAHKSQYSIHPGQHQDVPRPKG</sequence>